<reference evidence="3" key="2">
    <citation type="submission" date="2015-01" db="EMBL/GenBank/DDBJ databases">
        <title>Evolutionary Origins and Diversification of the Mycorrhizal Mutualists.</title>
        <authorList>
            <consortium name="DOE Joint Genome Institute"/>
            <consortium name="Mycorrhizal Genomics Consortium"/>
            <person name="Kohler A."/>
            <person name="Kuo A."/>
            <person name="Nagy L.G."/>
            <person name="Floudas D."/>
            <person name="Copeland A."/>
            <person name="Barry K.W."/>
            <person name="Cichocki N."/>
            <person name="Veneault-Fourrey C."/>
            <person name="LaButti K."/>
            <person name="Lindquist E.A."/>
            <person name="Lipzen A."/>
            <person name="Lundell T."/>
            <person name="Morin E."/>
            <person name="Murat C."/>
            <person name="Riley R."/>
            <person name="Ohm R."/>
            <person name="Sun H."/>
            <person name="Tunlid A."/>
            <person name="Henrissat B."/>
            <person name="Grigoriev I.V."/>
            <person name="Hibbett D.S."/>
            <person name="Martin F."/>
        </authorList>
    </citation>
    <scope>NUCLEOTIDE SEQUENCE [LARGE SCALE GENOMIC DNA]</scope>
    <source>
        <strain evidence="3">LaAM-08-1</strain>
    </source>
</reference>
<name>A0A0C9X7H7_9AGAR</name>
<reference evidence="2 3" key="1">
    <citation type="submission" date="2014-04" db="EMBL/GenBank/DDBJ databases">
        <authorList>
            <consortium name="DOE Joint Genome Institute"/>
            <person name="Kuo A."/>
            <person name="Kohler A."/>
            <person name="Nagy L.G."/>
            <person name="Floudas D."/>
            <person name="Copeland A."/>
            <person name="Barry K.W."/>
            <person name="Cichocki N."/>
            <person name="Veneault-Fourrey C."/>
            <person name="LaButti K."/>
            <person name="Lindquist E.A."/>
            <person name="Lipzen A."/>
            <person name="Lundell T."/>
            <person name="Morin E."/>
            <person name="Murat C."/>
            <person name="Sun H."/>
            <person name="Tunlid A."/>
            <person name="Henrissat B."/>
            <person name="Grigoriev I.V."/>
            <person name="Hibbett D.S."/>
            <person name="Martin F."/>
            <person name="Nordberg H.P."/>
            <person name="Cantor M.N."/>
            <person name="Hua S.X."/>
        </authorList>
    </citation>
    <scope>NUCLEOTIDE SEQUENCE [LARGE SCALE GENOMIC DNA]</scope>
    <source>
        <strain evidence="2 3">LaAM-08-1</strain>
    </source>
</reference>
<feature type="compositionally biased region" description="Gly residues" evidence="1">
    <location>
        <begin position="59"/>
        <end position="68"/>
    </location>
</feature>
<evidence type="ECO:0000256" key="1">
    <source>
        <dbReference type="SAM" id="MobiDB-lite"/>
    </source>
</evidence>
<dbReference type="EMBL" id="KN838839">
    <property type="protein sequence ID" value="KIJ93536.1"/>
    <property type="molecule type" value="Genomic_DNA"/>
</dbReference>
<dbReference type="AlphaFoldDB" id="A0A0C9X7H7"/>
<protein>
    <submittedName>
        <fullName evidence="2">Uncharacterized protein</fullName>
    </submittedName>
</protein>
<proteinExistence type="predicted"/>
<feature type="region of interest" description="Disordered" evidence="1">
    <location>
        <begin position="1"/>
        <end position="68"/>
    </location>
</feature>
<dbReference type="Proteomes" id="UP000054477">
    <property type="component" value="Unassembled WGS sequence"/>
</dbReference>
<organism evidence="2 3">
    <name type="scientific">Laccaria amethystina LaAM-08-1</name>
    <dbReference type="NCBI Taxonomy" id="1095629"/>
    <lineage>
        <taxon>Eukaryota</taxon>
        <taxon>Fungi</taxon>
        <taxon>Dikarya</taxon>
        <taxon>Basidiomycota</taxon>
        <taxon>Agaricomycotina</taxon>
        <taxon>Agaricomycetes</taxon>
        <taxon>Agaricomycetidae</taxon>
        <taxon>Agaricales</taxon>
        <taxon>Agaricineae</taxon>
        <taxon>Hydnangiaceae</taxon>
        <taxon>Laccaria</taxon>
    </lineage>
</organism>
<gene>
    <name evidence="2" type="ORF">K443DRAFT_12811</name>
</gene>
<dbReference type="HOGENOM" id="CLU_2794332_0_0_1"/>
<evidence type="ECO:0000313" key="2">
    <source>
        <dbReference type="EMBL" id="KIJ93536.1"/>
    </source>
</evidence>
<accession>A0A0C9X7H7</accession>
<sequence>MASIAVQGASPGSMPPSRFLTFPSPPLNVKTPFHNSGNVDSDVGQELETASSIRSSVGVGDGQRQGQG</sequence>
<evidence type="ECO:0000313" key="3">
    <source>
        <dbReference type="Proteomes" id="UP000054477"/>
    </source>
</evidence>
<keyword evidence="3" id="KW-1185">Reference proteome</keyword>